<reference evidence="1 2" key="1">
    <citation type="journal article" date="2021" name="Appl. Environ. Microbiol.">
        <title>Genetic linkage and physical mapping for an oyster mushroom Pleurotus cornucopiae and QTL analysis for the trait cap color.</title>
        <authorList>
            <person name="Zhang Y."/>
            <person name="Gao W."/>
            <person name="Sonnenberg A."/>
            <person name="Chen Q."/>
            <person name="Zhang J."/>
            <person name="Huang C."/>
        </authorList>
    </citation>
    <scope>NUCLEOTIDE SEQUENCE [LARGE SCALE GENOMIC DNA]</scope>
    <source>
        <strain evidence="1">CCMSSC00406</strain>
    </source>
</reference>
<keyword evidence="2" id="KW-1185">Reference proteome</keyword>
<evidence type="ECO:0000313" key="2">
    <source>
        <dbReference type="Proteomes" id="UP000824881"/>
    </source>
</evidence>
<evidence type="ECO:0000313" key="1">
    <source>
        <dbReference type="EMBL" id="KAG9221508.1"/>
    </source>
</evidence>
<proteinExistence type="predicted"/>
<accession>A0ACB7IV45</accession>
<organism evidence="1 2">
    <name type="scientific">Pleurotus cornucopiae</name>
    <name type="common">Cornucopia mushroom</name>
    <dbReference type="NCBI Taxonomy" id="5321"/>
    <lineage>
        <taxon>Eukaryota</taxon>
        <taxon>Fungi</taxon>
        <taxon>Dikarya</taxon>
        <taxon>Basidiomycota</taxon>
        <taxon>Agaricomycotina</taxon>
        <taxon>Agaricomycetes</taxon>
        <taxon>Agaricomycetidae</taxon>
        <taxon>Agaricales</taxon>
        <taxon>Pleurotineae</taxon>
        <taxon>Pleurotaceae</taxon>
        <taxon>Pleurotus</taxon>
    </lineage>
</organism>
<name>A0ACB7IV45_PLECO</name>
<dbReference type="EMBL" id="WQMT02000006">
    <property type="protein sequence ID" value="KAG9221508.1"/>
    <property type="molecule type" value="Genomic_DNA"/>
</dbReference>
<protein>
    <submittedName>
        <fullName evidence="1">Uncharacterized protein</fullName>
    </submittedName>
</protein>
<sequence>MILATLLLSFQLLGRAEAFVQRSWDESYALANAKVAQMTVDEKVGILTGVGQFNSAYAFSAFYGAFFHLTILLDVDGPAGLRLVKGVTGFPSGINTASTFSRRLMRARGVALGEESRGKGVNVFLGPAMDIMRNPKAGRGWESFGPDPFLTGEGSYETIIGVQSTGVQACAKHFVANNQEHWRYGVTSNLDERTMQEVYGWPFLRSIDADVTSVMCAYNRVNGTSSCGNSNLLRPKGFLRENGFKGFVVSDWGATHDTAKDVANAGLEMEQPGDWIVIGGGDFNNLITGLKPAVNSGAVSTDRLNEMVGRVLAAFYHLGQDSGFPAVNFDAQHSDGSGSKNLHVSVRSDAHTALVREIASASAVLLKNNRTTFVPSAGAKETIRGLPITKSRIRSMAIIGQDAKMPNLSCNDLNECNDGTMSVGWGSGSNSLEFIIPPVDALTSENAGAATLSTSLSNDLNAGANAAKDKDVAFVFANAMSGELGFYNVVVGNMGDRNDLDLWFKGGSLIERVAAVCNNTIVVIHSVGPVFMPWSSHPNITAIVYAGAPGEMTGPSLVDVLYGRYNPRGRLPFSIADKEADFGTSIVYNSLSGFPEINYTEKLLLDYRYMDANGITPRFEFGFGLSYTTFAYSGPLSITSGASGSRAVTFTVTNSGDVPGTEIAQLYLAFPAGAGEPKRVLRGFEEVPLGVGESRSVTITLSQRDLSIWDVVRHAWVVPPGTFTMTVGASINDVRLTAVHASRKEDEGHEIF</sequence>
<gene>
    <name evidence="1" type="ORF">CCMSSC00406_0009497</name>
</gene>
<comment type="caution">
    <text evidence="1">The sequence shown here is derived from an EMBL/GenBank/DDBJ whole genome shotgun (WGS) entry which is preliminary data.</text>
</comment>
<dbReference type="Proteomes" id="UP000824881">
    <property type="component" value="Unassembled WGS sequence"/>
</dbReference>